<accession>G6YS69</accession>
<dbReference type="Proteomes" id="UP000003208">
    <property type="component" value="Unassembled WGS sequence"/>
</dbReference>
<name>G6YS69_9GAMM</name>
<sequence>MMRDGYVIIEPVPKGNLRRRIPACRISQDDD</sequence>
<dbReference type="AlphaFoldDB" id="G6YS69"/>
<proteinExistence type="predicted"/>
<dbReference type="EMBL" id="AGTR01000031">
    <property type="protein sequence ID" value="EHJ04970.1"/>
    <property type="molecule type" value="Genomic_DNA"/>
</dbReference>
<gene>
    <name evidence="1" type="ORF">KYE_08518</name>
</gene>
<evidence type="ECO:0000313" key="1">
    <source>
        <dbReference type="EMBL" id="EHJ04970.1"/>
    </source>
</evidence>
<keyword evidence="2" id="KW-1185">Reference proteome</keyword>
<reference evidence="1 2" key="1">
    <citation type="journal article" date="2012" name="J. Bacteriol.">
        <title>Genome sequence of deep-sea manganese-oxidizing bacterium Marinobacter manganoxydans MnI7-9.</title>
        <authorList>
            <person name="Wang H."/>
            <person name="Li H."/>
            <person name="Shao Z."/>
            <person name="Liao S."/>
            <person name="Johnstone L."/>
            <person name="Rensing C."/>
            <person name="Wang G."/>
        </authorList>
    </citation>
    <scope>NUCLEOTIDE SEQUENCE [LARGE SCALE GENOMIC DNA]</scope>
    <source>
        <strain evidence="1 2">MnI7-9</strain>
    </source>
</reference>
<evidence type="ECO:0000313" key="2">
    <source>
        <dbReference type="Proteomes" id="UP000003208"/>
    </source>
</evidence>
<organism evidence="1 2">
    <name type="scientific">Marinobacter manganoxydans MnI7-9</name>
    <dbReference type="NCBI Taxonomy" id="1094979"/>
    <lineage>
        <taxon>Bacteria</taxon>
        <taxon>Pseudomonadati</taxon>
        <taxon>Pseudomonadota</taxon>
        <taxon>Gammaproteobacteria</taxon>
        <taxon>Pseudomonadales</taxon>
        <taxon>Marinobacteraceae</taxon>
        <taxon>Marinobacter</taxon>
    </lineage>
</organism>
<protein>
    <submittedName>
        <fullName evidence="1">Uncharacterized protein</fullName>
    </submittedName>
</protein>